<gene>
    <name evidence="1" type="ORF">S01H1_61431</name>
</gene>
<feature type="non-terminal residue" evidence="1">
    <location>
        <position position="1"/>
    </location>
</feature>
<comment type="caution">
    <text evidence="1">The sequence shown here is derived from an EMBL/GenBank/DDBJ whole genome shotgun (WGS) entry which is preliminary data.</text>
</comment>
<accession>X0WSV8</accession>
<proteinExistence type="predicted"/>
<sequence length="254" mass="27496">VSFSQQLGTIGGDSITLGSIGPHTSLMQTVASPTSLSTTASLSLNSASMGIAASTTVGAIPVVVGAGLSIAFPGSGGQEKPKDYIEYNVSLGASYTFDFLDEDIPIARKKVELGKHILDERNFQLRQILVGTLNELLGSTKAIELAEKRVKRAEYFAQIVSSRSKSGNLYFKGDEEGIRGAMDFVTVSKKDLEISNILFESTKFKLLNLLKTIEKTGAKIPIFAETGQSEEERKARDAEEKAVYGAYFRELERV</sequence>
<protein>
    <submittedName>
        <fullName evidence="1">Uncharacterized protein</fullName>
    </submittedName>
</protein>
<dbReference type="EMBL" id="BARS01040280">
    <property type="protein sequence ID" value="GAG34029.1"/>
    <property type="molecule type" value="Genomic_DNA"/>
</dbReference>
<evidence type="ECO:0000313" key="1">
    <source>
        <dbReference type="EMBL" id="GAG34029.1"/>
    </source>
</evidence>
<organism evidence="1">
    <name type="scientific">marine sediment metagenome</name>
    <dbReference type="NCBI Taxonomy" id="412755"/>
    <lineage>
        <taxon>unclassified sequences</taxon>
        <taxon>metagenomes</taxon>
        <taxon>ecological metagenomes</taxon>
    </lineage>
</organism>
<feature type="non-terminal residue" evidence="1">
    <location>
        <position position="254"/>
    </location>
</feature>
<dbReference type="AlphaFoldDB" id="X0WSV8"/>
<name>X0WSV8_9ZZZZ</name>
<reference evidence="1" key="1">
    <citation type="journal article" date="2014" name="Front. Microbiol.">
        <title>High frequency of phylogenetically diverse reductive dehalogenase-homologous genes in deep subseafloor sedimentary metagenomes.</title>
        <authorList>
            <person name="Kawai M."/>
            <person name="Futagami T."/>
            <person name="Toyoda A."/>
            <person name="Takaki Y."/>
            <person name="Nishi S."/>
            <person name="Hori S."/>
            <person name="Arai W."/>
            <person name="Tsubouchi T."/>
            <person name="Morono Y."/>
            <person name="Uchiyama I."/>
            <person name="Ito T."/>
            <person name="Fujiyama A."/>
            <person name="Inagaki F."/>
            <person name="Takami H."/>
        </authorList>
    </citation>
    <scope>NUCLEOTIDE SEQUENCE</scope>
    <source>
        <strain evidence="1">Expedition CK06-06</strain>
    </source>
</reference>